<feature type="transmembrane region" description="Helical" evidence="1">
    <location>
        <begin position="96"/>
        <end position="118"/>
    </location>
</feature>
<dbReference type="EMBL" id="BOMV01000026">
    <property type="protein sequence ID" value="GIE95305.1"/>
    <property type="molecule type" value="Genomic_DNA"/>
</dbReference>
<dbReference type="Proteomes" id="UP000636960">
    <property type="component" value="Unassembled WGS sequence"/>
</dbReference>
<sequence length="363" mass="37356">MKRHPSDGTLRRLLDEPAGVADADRRHVADCPVCLAGVAAAGEDAALITSALAVDASADVDEGWRRLSGALAAEPARPVTTAARGNRWRAALRSPVIAVVGVVALLTGASAAAAADWFQIFKAEKIAPVTVTQADLLKLPELSAYGEMKINQKADIRAVPDAAAAREATGLAVARVGKLPRGVAGEPQYLVGNRVSASFTFSTAKAAATARAAGQALPPPPPGLDGSEFRLTAGPGVAAVWQSSAGLPSLVVLRANAPTGFSEGVPFATARDYLLSMPGLPASVASQLRNFTADGSTLPLLVKQERERSFSTDVNGAQATVLTSRDQVLSGVAWVEKGVLTAVGGSLSSDEVVEVARGLRWDS</sequence>
<proteinExistence type="predicted"/>
<protein>
    <recommendedName>
        <fullName evidence="4">DUF4367 domain-containing protein</fullName>
    </recommendedName>
</protein>
<dbReference type="AlphaFoldDB" id="A0A919JXG3"/>
<evidence type="ECO:0000256" key="1">
    <source>
        <dbReference type="SAM" id="Phobius"/>
    </source>
</evidence>
<evidence type="ECO:0008006" key="4">
    <source>
        <dbReference type="Google" id="ProtNLM"/>
    </source>
</evidence>
<keyword evidence="1" id="KW-1133">Transmembrane helix</keyword>
<name>A0A919JXG3_9ACTN</name>
<dbReference type="RefSeq" id="WP_203781600.1">
    <property type="nucleotide sequence ID" value="NZ_BOMV01000026.1"/>
</dbReference>
<organism evidence="2 3">
    <name type="scientific">Paractinoplanes rishiriensis</name>
    <dbReference type="NCBI Taxonomy" id="1050105"/>
    <lineage>
        <taxon>Bacteria</taxon>
        <taxon>Bacillati</taxon>
        <taxon>Actinomycetota</taxon>
        <taxon>Actinomycetes</taxon>
        <taxon>Micromonosporales</taxon>
        <taxon>Micromonosporaceae</taxon>
        <taxon>Paractinoplanes</taxon>
    </lineage>
</organism>
<keyword evidence="1" id="KW-0472">Membrane</keyword>
<reference evidence="2" key="1">
    <citation type="submission" date="2021-01" db="EMBL/GenBank/DDBJ databases">
        <title>Whole genome shotgun sequence of Actinoplanes rishiriensis NBRC 108556.</title>
        <authorList>
            <person name="Komaki H."/>
            <person name="Tamura T."/>
        </authorList>
    </citation>
    <scope>NUCLEOTIDE SEQUENCE</scope>
    <source>
        <strain evidence="2">NBRC 108556</strain>
    </source>
</reference>
<keyword evidence="3" id="KW-1185">Reference proteome</keyword>
<accession>A0A919JXG3</accession>
<evidence type="ECO:0000313" key="3">
    <source>
        <dbReference type="Proteomes" id="UP000636960"/>
    </source>
</evidence>
<evidence type="ECO:0000313" key="2">
    <source>
        <dbReference type="EMBL" id="GIE95305.1"/>
    </source>
</evidence>
<keyword evidence="1" id="KW-0812">Transmembrane</keyword>
<gene>
    <name evidence="2" type="ORF">Ari01nite_27700</name>
</gene>
<comment type="caution">
    <text evidence="2">The sequence shown here is derived from an EMBL/GenBank/DDBJ whole genome shotgun (WGS) entry which is preliminary data.</text>
</comment>